<proteinExistence type="predicted"/>
<dbReference type="EMBL" id="GDHF01007611">
    <property type="protein sequence ID" value="JAI44703.1"/>
    <property type="molecule type" value="Transcribed_RNA"/>
</dbReference>
<feature type="non-terminal residue" evidence="1">
    <location>
        <position position="1"/>
    </location>
</feature>
<protein>
    <submittedName>
        <fullName evidence="1">Uncharacterized protein</fullName>
    </submittedName>
</protein>
<accession>A0A0K8W0M4</accession>
<evidence type="ECO:0000313" key="1">
    <source>
        <dbReference type="EMBL" id="JAI44703.1"/>
    </source>
</evidence>
<sequence>PCDRANNLIAESISTKLNSIVKILKPKKKTTAIMSYAKLVNTCNASTLAEQAINKPNYTPGKALKTVFKLLKRVFKSTTVNKVATNNNIQQQITSIKPQAITELPKAITTEVEASKFNASILTTCSTRSAEEYENELNELAELATKSKSLE</sequence>
<dbReference type="AlphaFoldDB" id="A0A0K8W0M4"/>
<organism evidence="1">
    <name type="scientific">Bactrocera latifrons</name>
    <name type="common">Malaysian fruit fly</name>
    <name type="synonym">Chaetodacus latifrons</name>
    <dbReference type="NCBI Taxonomy" id="174628"/>
    <lineage>
        <taxon>Eukaryota</taxon>
        <taxon>Metazoa</taxon>
        <taxon>Ecdysozoa</taxon>
        <taxon>Arthropoda</taxon>
        <taxon>Hexapoda</taxon>
        <taxon>Insecta</taxon>
        <taxon>Pterygota</taxon>
        <taxon>Neoptera</taxon>
        <taxon>Endopterygota</taxon>
        <taxon>Diptera</taxon>
        <taxon>Brachycera</taxon>
        <taxon>Muscomorpha</taxon>
        <taxon>Tephritoidea</taxon>
        <taxon>Tephritidae</taxon>
        <taxon>Bactrocera</taxon>
        <taxon>Bactrocera</taxon>
    </lineage>
</organism>
<dbReference type="OrthoDB" id="8023244at2759"/>
<name>A0A0K8W0M4_BACLA</name>
<reference evidence="1" key="1">
    <citation type="submission" date="2015-06" db="EMBL/GenBank/DDBJ databases">
        <authorList>
            <person name="Hoefler B.C."/>
            <person name="Straight P.D."/>
        </authorList>
    </citation>
    <scope>NUCLEOTIDE SEQUENCE</scope>
</reference>
<gene>
    <name evidence="1" type="ORF">c0_g1_i1</name>
</gene>